<dbReference type="EMBL" id="JADGJH010000214">
    <property type="protein sequence ID" value="KAJ3133542.1"/>
    <property type="molecule type" value="Genomic_DNA"/>
</dbReference>
<feature type="compositionally biased region" description="Polar residues" evidence="17">
    <location>
        <begin position="1231"/>
        <end position="1242"/>
    </location>
</feature>
<organism evidence="20 21">
    <name type="scientific">Physocladia obscura</name>
    <dbReference type="NCBI Taxonomy" id="109957"/>
    <lineage>
        <taxon>Eukaryota</taxon>
        <taxon>Fungi</taxon>
        <taxon>Fungi incertae sedis</taxon>
        <taxon>Chytridiomycota</taxon>
        <taxon>Chytridiomycota incertae sedis</taxon>
        <taxon>Chytridiomycetes</taxon>
        <taxon>Chytridiales</taxon>
        <taxon>Chytriomycetaceae</taxon>
        <taxon>Physocladia</taxon>
    </lineage>
</organism>
<dbReference type="Pfam" id="PF01490">
    <property type="entry name" value="Aa_trans"/>
    <property type="match status" value="1"/>
</dbReference>
<keyword evidence="4" id="KW-0723">Serine/threonine-protein kinase</keyword>
<dbReference type="InterPro" id="IPR050236">
    <property type="entry name" value="Ser_Thr_kinase_AGC"/>
</dbReference>
<evidence type="ECO:0000256" key="3">
    <source>
        <dbReference type="ARBA" id="ARBA00012513"/>
    </source>
</evidence>
<feature type="compositionally biased region" description="Basic and acidic residues" evidence="17">
    <location>
        <begin position="798"/>
        <end position="809"/>
    </location>
</feature>
<dbReference type="Pfam" id="PF03297">
    <property type="entry name" value="Ribosomal_S25"/>
    <property type="match status" value="1"/>
</dbReference>
<dbReference type="GO" id="GO:0005840">
    <property type="term" value="C:ribosome"/>
    <property type="evidence" value="ECO:0007669"/>
    <property type="project" value="UniProtKB-KW"/>
</dbReference>
<name>A0AAD5T909_9FUNG</name>
<feature type="region of interest" description="Disordered" evidence="17">
    <location>
        <begin position="1"/>
        <end position="22"/>
    </location>
</feature>
<feature type="transmembrane region" description="Helical" evidence="18">
    <location>
        <begin position="687"/>
        <end position="709"/>
    </location>
</feature>
<keyword evidence="21" id="KW-1185">Reference proteome</keyword>
<dbReference type="InterPro" id="IPR008271">
    <property type="entry name" value="Ser/Thr_kinase_AS"/>
</dbReference>
<feature type="transmembrane region" description="Helical" evidence="18">
    <location>
        <begin position="579"/>
        <end position="598"/>
    </location>
</feature>
<evidence type="ECO:0000256" key="12">
    <source>
        <dbReference type="ARBA" id="ARBA00022989"/>
    </source>
</evidence>
<comment type="caution">
    <text evidence="20">The sequence shown here is derived from an EMBL/GenBank/DDBJ whole genome shotgun (WGS) entry which is preliminary data.</text>
</comment>
<evidence type="ECO:0000256" key="6">
    <source>
        <dbReference type="ARBA" id="ARBA00022679"/>
    </source>
</evidence>
<feature type="transmembrane region" description="Helical" evidence="18">
    <location>
        <begin position="457"/>
        <end position="476"/>
    </location>
</feature>
<evidence type="ECO:0000313" key="21">
    <source>
        <dbReference type="Proteomes" id="UP001211907"/>
    </source>
</evidence>
<dbReference type="PROSITE" id="PS50011">
    <property type="entry name" value="PROTEIN_KINASE_DOM"/>
    <property type="match status" value="1"/>
</dbReference>
<comment type="similarity">
    <text evidence="2">Belongs to the eukaryotic ribosomal protein eS25 family.</text>
</comment>
<dbReference type="GO" id="GO:0007010">
    <property type="term" value="P:cytoskeleton organization"/>
    <property type="evidence" value="ECO:0007669"/>
    <property type="project" value="UniProtKB-ARBA"/>
</dbReference>
<keyword evidence="11" id="KW-0689">Ribosomal protein</keyword>
<proteinExistence type="inferred from homology"/>
<comment type="subcellular location">
    <subcellularLocation>
        <location evidence="1">Membrane</location>
    </subcellularLocation>
</comment>
<dbReference type="InterPro" id="IPR013057">
    <property type="entry name" value="AA_transpt_TM"/>
</dbReference>
<evidence type="ECO:0000256" key="9">
    <source>
        <dbReference type="ARBA" id="ARBA00022777"/>
    </source>
</evidence>
<evidence type="ECO:0000256" key="11">
    <source>
        <dbReference type="ARBA" id="ARBA00022980"/>
    </source>
</evidence>
<feature type="compositionally biased region" description="Polar residues" evidence="17">
    <location>
        <begin position="1304"/>
        <end position="1318"/>
    </location>
</feature>
<feature type="region of interest" description="Disordered" evidence="17">
    <location>
        <begin position="1297"/>
        <end position="1318"/>
    </location>
</feature>
<evidence type="ECO:0000259" key="19">
    <source>
        <dbReference type="PROSITE" id="PS50011"/>
    </source>
</evidence>
<feature type="compositionally biased region" description="Polar residues" evidence="17">
    <location>
        <begin position="263"/>
        <end position="278"/>
    </location>
</feature>
<evidence type="ECO:0000256" key="15">
    <source>
        <dbReference type="ARBA" id="ARBA00047899"/>
    </source>
</evidence>
<keyword evidence="12 18" id="KW-1133">Transmembrane helix</keyword>
<dbReference type="GO" id="GO:0005524">
    <property type="term" value="F:ATP binding"/>
    <property type="evidence" value="ECO:0007669"/>
    <property type="project" value="UniProtKB-KW"/>
</dbReference>
<accession>A0AAD5T909</accession>
<dbReference type="Gene3D" id="3.30.63.20">
    <property type="match status" value="1"/>
</dbReference>
<dbReference type="GO" id="GO:1990904">
    <property type="term" value="C:ribonucleoprotein complex"/>
    <property type="evidence" value="ECO:0007669"/>
    <property type="project" value="UniProtKB-KW"/>
</dbReference>
<evidence type="ECO:0000256" key="4">
    <source>
        <dbReference type="ARBA" id="ARBA00022527"/>
    </source>
</evidence>
<dbReference type="InterPro" id="IPR011009">
    <property type="entry name" value="Kinase-like_dom_sf"/>
</dbReference>
<dbReference type="GO" id="GO:0005634">
    <property type="term" value="C:nucleus"/>
    <property type="evidence" value="ECO:0007669"/>
    <property type="project" value="TreeGrafter"/>
</dbReference>
<evidence type="ECO:0000256" key="7">
    <source>
        <dbReference type="ARBA" id="ARBA00022692"/>
    </source>
</evidence>
<keyword evidence="13 18" id="KW-0472">Membrane</keyword>
<evidence type="ECO:0000256" key="1">
    <source>
        <dbReference type="ARBA" id="ARBA00004370"/>
    </source>
</evidence>
<dbReference type="Gene3D" id="1.10.510.10">
    <property type="entry name" value="Transferase(Phosphotransferase) domain 1"/>
    <property type="match status" value="2"/>
</dbReference>
<feature type="transmembrane region" description="Helical" evidence="18">
    <location>
        <begin position="537"/>
        <end position="558"/>
    </location>
</feature>
<dbReference type="Gene3D" id="3.30.200.20">
    <property type="entry name" value="Phosphorylase Kinase, domain 1"/>
    <property type="match status" value="2"/>
</dbReference>
<gene>
    <name evidence="20" type="ORF">HK100_004299</name>
</gene>
<evidence type="ECO:0000256" key="16">
    <source>
        <dbReference type="ARBA" id="ARBA00048679"/>
    </source>
</evidence>
<feature type="transmembrane region" description="Helical" evidence="18">
    <location>
        <begin position="339"/>
        <end position="359"/>
    </location>
</feature>
<feature type="region of interest" description="Disordered" evidence="17">
    <location>
        <begin position="798"/>
        <end position="818"/>
    </location>
</feature>
<dbReference type="SUPFAM" id="SSF56112">
    <property type="entry name" value="Protein kinase-like (PK-like)"/>
    <property type="match status" value="1"/>
</dbReference>
<feature type="region of interest" description="Disordered" evidence="17">
    <location>
        <begin position="1231"/>
        <end position="1279"/>
    </location>
</feature>
<feature type="transmembrane region" description="Helical" evidence="18">
    <location>
        <begin position="658"/>
        <end position="681"/>
    </location>
</feature>
<dbReference type="GO" id="GO:0035556">
    <property type="term" value="P:intracellular signal transduction"/>
    <property type="evidence" value="ECO:0007669"/>
    <property type="project" value="TreeGrafter"/>
</dbReference>
<dbReference type="InterPro" id="IPR004977">
    <property type="entry name" value="Ribosomal_eS25"/>
</dbReference>
<evidence type="ECO:0000256" key="8">
    <source>
        <dbReference type="ARBA" id="ARBA00022741"/>
    </source>
</evidence>
<keyword evidence="8" id="KW-0547">Nucleotide-binding</keyword>
<dbReference type="PANTHER" id="PTHR24356:SF1">
    <property type="entry name" value="SERINE_THREONINE-PROTEIN KINASE GREATWALL"/>
    <property type="match status" value="1"/>
</dbReference>
<evidence type="ECO:0000313" key="20">
    <source>
        <dbReference type="EMBL" id="KAJ3133542.1"/>
    </source>
</evidence>
<reference evidence="20" key="1">
    <citation type="submission" date="2020-05" db="EMBL/GenBank/DDBJ databases">
        <title>Phylogenomic resolution of chytrid fungi.</title>
        <authorList>
            <person name="Stajich J.E."/>
            <person name="Amses K."/>
            <person name="Simmons R."/>
            <person name="Seto K."/>
            <person name="Myers J."/>
            <person name="Bonds A."/>
            <person name="Quandt C.A."/>
            <person name="Barry K."/>
            <person name="Liu P."/>
            <person name="Grigoriev I."/>
            <person name="Longcore J.E."/>
            <person name="James T.Y."/>
        </authorList>
    </citation>
    <scope>NUCLEOTIDE SEQUENCE</scope>
    <source>
        <strain evidence="20">JEL0513</strain>
    </source>
</reference>
<dbReference type="FunFam" id="1.10.510.10:FF:000024">
    <property type="entry name" value="Probable serine/threonine-protein kinase cot-1"/>
    <property type="match status" value="1"/>
</dbReference>
<dbReference type="FunFam" id="3.30.63.20:FF:000001">
    <property type="entry name" value="40S ribosomal protein S25"/>
    <property type="match status" value="1"/>
</dbReference>
<feature type="domain" description="Protein kinase" evidence="19">
    <location>
        <begin position="1650"/>
        <end position="1970"/>
    </location>
</feature>
<feature type="compositionally biased region" description="Basic and acidic residues" evidence="17">
    <location>
        <begin position="1193"/>
        <end position="1203"/>
    </location>
</feature>
<evidence type="ECO:0000256" key="17">
    <source>
        <dbReference type="SAM" id="MobiDB-lite"/>
    </source>
</evidence>
<feature type="region of interest" description="Disordered" evidence="17">
    <location>
        <begin position="94"/>
        <end position="124"/>
    </location>
</feature>
<protein>
    <recommendedName>
        <fullName evidence="3">non-specific serine/threonine protein kinase</fullName>
        <ecNumber evidence="3">2.7.11.1</ecNumber>
    </recommendedName>
</protein>
<keyword evidence="7 18" id="KW-0812">Transmembrane</keyword>
<sequence>MSSSSNEEVEREGSESEIEMHSPIIIATPDEGDGFPANFKQRSYSQSLKRNMMATGKSTSAFSGMSVRSGSAGGRSLSLSISELDASGIGNALSTRQSRSSNNIIDNGSGEAETNSVETSSTNLVTGTRHVLRRWPSEHESPPPQTIQSTTSTSLSTNWFSESFSWTLPPQVQAPTATAVVTAVAPITTDFDLLPPSATSNHQPPPILQTVANTTAIDTHSNNHNYQQSVAVAMASNKAAPESTSGSPVMPAIIPPSSSSSSRTTFAASQQRTSGSSINGIGRERVVRSRLLVEEGGSSGDSDYVVEDAVSASATSTSFQATINSSNVMLGMGLLTLPYALHVAGWVPGILMLTIFAFTAQFTAKLLGKCMVNQFPQIGFESTEQTPLLNPHRHRAAASSPLVARQPTSLSDVVELAFGPRARPFISFLFMVELFAAATGLILLGADSIIALVPADVVDVLPVKVGVTALLVLTTLPRGMGWLAYGSVLGLLTLAALFLILVFDGVVTPTTPGSIWVPAETNLWPVETSAFGEVKSMWLAAGLFVVGLDAHAVFPGIYRDLKVKKEFGGVVQRAYFMNWTFYLSFSAVGFIMFGKDVLPQITQNFPAIPTFNASLTRFIVVLTALNPFTKYALIMAPVNHQMEQILNLAGPKSASQPFCNASGVLLRVGLGFLAVLTTIVFPSFHTLMGLVGSLFSFLIVGVIPAVCYLRLGTGSGWMQEGIVDGCRASVWEISGCLLIVYHIMDFDISGTVEFPQHQIISKQHSNFANEEIIESNETLPFSSNNEYEWQNDHQTDFSVHKKSSKHSENNSHQNQVAKDCATDSGDRFYSACSSLSPSGSSCRISTTIKPSKTVVAAEIKTQPSVPRNNCAGYIDYSEESESNSVTNRKDRQFDITSRKLPQKFDSIQNIRRRTQSFQDGNSLAATASAQREWIERVHHEENDYSVEAVSQHYVALDSGLVALDASSKIEANLIQSLFTLKFSSDHKLNTVLKLIDAKLHKNLEIKSHRESALKRSHSCPDLMISNQDVIINSLKEVIMEALNISVDEFIGTAAAKIILLKFQKLQLNACNNIIDLVDKANKFLTYMDLVYAKLESIVQLKYGSRKSKVKKTQAKLASLPNLIAKKLTCEKNAENETHRPNSNPNAYSHGSQTLEIQKISGRLSTNPSPLSSAYTLSTVLNSNSMDMEFKGDGEVENELKPNKDLPSPRAFTPKRKSYGFVASASDVSLKSSTSFDGESKTPISRKSRVQSPLLEKNASTLANDVPRNSIALPPKSRESVSNFDSLRTSILGTSTSGIFEDLNENSPATGESLSASNRTSSVHYPLIEDLKNDSSSTLERASSPKNKKKPVLAFLKMIFNNSANVSSASSVVNSDGVIPVQNFSPVVSTTTSQIRESKQRSLTGTSQNSVSSNILGSSLQNLAATFEKSDSQLEKLSFEEDLTAITASGSMVLATQVLQQKTLCRICEEEVATEAMEVHVKLCSITHEFHLQEYNYDQKLKKLLANFSSRKTGLSMEGNDGARLRRVFENFEDQTKILLHFNDDREKKSAIQFIEKTIAKIKKILQEENSVKSKADIFELGKKLLNLAEEKLDCLVKYQQAMSLVNPAAKAMQEAAEAVENLTAMISPKTSHKMKSTKRSLDLEIQNVGVEDMGTIGSGKGKKFMNLFTALLKGNKKQLFPNPLIQTETVYLAKKSATQDLFAIKILKKDDMIRKNMMSQVRAEHKALTLSRNPFVVKLFYAFQSKEYLYLVMEYLIGGDLSTLLTAFVTFDTSMTRMYCTEVVLALEYLHLNGIIHRDLKPDNMLITKDGHVKLTDFGLSCVASEDQISKAGVVKNELMRNTESPASVRRKIVDTHQRRMSISVLKKESSKNLMGTPDYLAPELLLGLEHSSAVDWWSLGICTYEWLNGFPPFTDDTPEAIFKNILNQEIVWSEEEPIDEDAKDLILQLLNSDPVTRARAPGIKQHRFFSETDWDHILDHPAGFIPAPNDGTDTSYFEGRNTRPDIQRLSGLNVALNTDFARLALQKNAINETIEEESGTRNDASDDLKCVTEQFISSVSNQGDTDSDSDYNSSKNIFKQELQLGYGNKKAYAILGKPFNVSQISGRTRQISNASINSTFFGEFTFKNVTDLADLSGSNSSLAYTNEPSQLAIESVMSDSAMTVDTPPKADKASKIAKALAGGKAKKKKWSKGRTKDKANNAVIFDKLTFDKLFKEVPTYKLITPSVLVDRLKINGSLARVAIRDLASKGLIKPVVVSKKQLIYTRATVDEASAPAAVAVATEKKAKVSKKKAAVEEDEEDDE</sequence>
<dbReference type="PANTHER" id="PTHR24356">
    <property type="entry name" value="SERINE/THREONINE-PROTEIN KINASE"/>
    <property type="match status" value="1"/>
</dbReference>
<dbReference type="SMART" id="SM00220">
    <property type="entry name" value="S_TKc"/>
    <property type="match status" value="1"/>
</dbReference>
<feature type="region of interest" description="Disordered" evidence="17">
    <location>
        <begin position="255"/>
        <end position="278"/>
    </location>
</feature>
<dbReference type="GO" id="GO:0016020">
    <property type="term" value="C:membrane"/>
    <property type="evidence" value="ECO:0007669"/>
    <property type="project" value="UniProtKB-SubCell"/>
</dbReference>
<evidence type="ECO:0000256" key="5">
    <source>
        <dbReference type="ARBA" id="ARBA00022553"/>
    </source>
</evidence>
<dbReference type="PROSITE" id="PS00108">
    <property type="entry name" value="PROTEIN_KINASE_ST"/>
    <property type="match status" value="1"/>
</dbReference>
<dbReference type="InterPro" id="IPR000719">
    <property type="entry name" value="Prot_kinase_dom"/>
</dbReference>
<feature type="region of interest" description="Disordered" evidence="17">
    <location>
        <begin position="1193"/>
        <end position="1213"/>
    </location>
</feature>
<feature type="transmembrane region" description="Helical" evidence="18">
    <location>
        <begin position="425"/>
        <end position="445"/>
    </location>
</feature>
<dbReference type="CDD" id="cd05579">
    <property type="entry name" value="STKc_MAST_like"/>
    <property type="match status" value="1"/>
</dbReference>
<keyword evidence="10" id="KW-0067">ATP-binding</keyword>
<feature type="transmembrane region" description="Helical" evidence="18">
    <location>
        <begin position="483"/>
        <end position="503"/>
    </location>
</feature>
<feature type="region of interest" description="Disordered" evidence="17">
    <location>
        <begin position="1391"/>
        <end position="1410"/>
    </location>
</feature>
<dbReference type="Proteomes" id="UP001211907">
    <property type="component" value="Unassembled WGS sequence"/>
</dbReference>
<evidence type="ECO:0000256" key="18">
    <source>
        <dbReference type="SAM" id="Phobius"/>
    </source>
</evidence>
<evidence type="ECO:0000256" key="10">
    <source>
        <dbReference type="ARBA" id="ARBA00022840"/>
    </source>
</evidence>
<keyword evidence="14" id="KW-0687">Ribonucleoprotein</keyword>
<keyword evidence="9" id="KW-0418">Kinase</keyword>
<keyword evidence="6" id="KW-0808">Transferase</keyword>
<comment type="catalytic activity">
    <reaction evidence="15">
        <text>L-threonyl-[protein] + ATP = O-phospho-L-threonyl-[protein] + ADP + H(+)</text>
        <dbReference type="Rhea" id="RHEA:46608"/>
        <dbReference type="Rhea" id="RHEA-COMP:11060"/>
        <dbReference type="Rhea" id="RHEA-COMP:11605"/>
        <dbReference type="ChEBI" id="CHEBI:15378"/>
        <dbReference type="ChEBI" id="CHEBI:30013"/>
        <dbReference type="ChEBI" id="CHEBI:30616"/>
        <dbReference type="ChEBI" id="CHEBI:61977"/>
        <dbReference type="ChEBI" id="CHEBI:456216"/>
        <dbReference type="EC" id="2.7.11.1"/>
    </reaction>
</comment>
<feature type="compositionally biased region" description="Basic and acidic residues" evidence="17">
    <location>
        <begin position="11"/>
        <end position="20"/>
    </location>
</feature>
<evidence type="ECO:0000256" key="13">
    <source>
        <dbReference type="ARBA" id="ARBA00023136"/>
    </source>
</evidence>
<dbReference type="GO" id="GO:0004674">
    <property type="term" value="F:protein serine/threonine kinase activity"/>
    <property type="evidence" value="ECO:0007669"/>
    <property type="project" value="UniProtKB-KW"/>
</dbReference>
<evidence type="ECO:0000256" key="2">
    <source>
        <dbReference type="ARBA" id="ARBA00009106"/>
    </source>
</evidence>
<keyword evidence="5" id="KW-0597">Phosphoprotein</keyword>
<dbReference type="Pfam" id="PF00069">
    <property type="entry name" value="Pkinase"/>
    <property type="match status" value="2"/>
</dbReference>
<comment type="catalytic activity">
    <reaction evidence="16">
        <text>L-seryl-[protein] + ATP = O-phospho-L-seryl-[protein] + ADP + H(+)</text>
        <dbReference type="Rhea" id="RHEA:17989"/>
        <dbReference type="Rhea" id="RHEA-COMP:9863"/>
        <dbReference type="Rhea" id="RHEA-COMP:11604"/>
        <dbReference type="ChEBI" id="CHEBI:15378"/>
        <dbReference type="ChEBI" id="CHEBI:29999"/>
        <dbReference type="ChEBI" id="CHEBI:30616"/>
        <dbReference type="ChEBI" id="CHEBI:83421"/>
        <dbReference type="ChEBI" id="CHEBI:456216"/>
        <dbReference type="EC" id="2.7.11.1"/>
    </reaction>
</comment>
<evidence type="ECO:0000256" key="14">
    <source>
        <dbReference type="ARBA" id="ARBA00023274"/>
    </source>
</evidence>
<dbReference type="EC" id="2.7.11.1" evidence="3"/>